<dbReference type="InterPro" id="IPR004151">
    <property type="entry name" value="7TM_GPCR_serpentine_rcpt_Sre"/>
</dbReference>
<feature type="transmembrane region" description="Helical" evidence="2">
    <location>
        <begin position="185"/>
        <end position="208"/>
    </location>
</feature>
<dbReference type="InterPro" id="IPR052854">
    <property type="entry name" value="Serpentine_rcpt_epsilon"/>
</dbReference>
<evidence type="ECO:0000313" key="4">
    <source>
        <dbReference type="Proteomes" id="UP001201812"/>
    </source>
</evidence>
<reference evidence="3" key="1">
    <citation type="submission" date="2022-01" db="EMBL/GenBank/DDBJ databases">
        <title>Genome Sequence Resource for Two Populations of Ditylenchus destructor, the Migratory Endoparasitic Phytonematode.</title>
        <authorList>
            <person name="Zhang H."/>
            <person name="Lin R."/>
            <person name="Xie B."/>
        </authorList>
    </citation>
    <scope>NUCLEOTIDE SEQUENCE</scope>
    <source>
        <strain evidence="3">BazhouSP</strain>
    </source>
</reference>
<keyword evidence="2" id="KW-1133">Transmembrane helix</keyword>
<keyword evidence="2" id="KW-0472">Membrane</keyword>
<evidence type="ECO:0000256" key="1">
    <source>
        <dbReference type="ARBA" id="ARBA00006803"/>
    </source>
</evidence>
<sequence>MNAAACYPLFTDFKSPKDPAKSPFYWTDLIRTYFIFVGAFTLPAFVTERFCAVLLVSDYEQNTRSYISLILTIVTNALGALFTWISYYDSGLKVIVGVVISANIVALLVSAYCDRRSIKYYKKCAKVEPKNGNILYSLSERFQCAENVRIAKMLRMLILFTGALNLALGGVYILRMAKAEYILPLYINCELFDSAIALYAILVPMIVYRRSKIFRTKMKALPAKCVRYIICIKPADRHKAQEEQRSSSETVIHPMGGSRIQLENVLGVKLTQISSYHETEVYFEQLLRSWNPKSKVPEIVKKAQLEKIDAKRKT</sequence>
<protein>
    <submittedName>
        <fullName evidence="3">Sre G protein-coupled chemoreceptor domain-containing protein</fullName>
    </submittedName>
</protein>
<dbReference type="AlphaFoldDB" id="A0AAD4MU96"/>
<gene>
    <name evidence="3" type="ORF">DdX_13968</name>
</gene>
<keyword evidence="4" id="KW-1185">Reference proteome</keyword>
<feature type="transmembrane region" description="Helical" evidence="2">
    <location>
        <begin position="33"/>
        <end position="56"/>
    </location>
</feature>
<dbReference type="GO" id="GO:0007606">
    <property type="term" value="P:sensory perception of chemical stimulus"/>
    <property type="evidence" value="ECO:0007669"/>
    <property type="project" value="InterPro"/>
</dbReference>
<dbReference type="PANTHER" id="PTHR47518:SF11">
    <property type="entry name" value="SERPENTINE RECEPTOR, CLASS E (EPSILON)-RELATED"/>
    <property type="match status" value="1"/>
</dbReference>
<feature type="transmembrane region" description="Helical" evidence="2">
    <location>
        <begin position="68"/>
        <end position="88"/>
    </location>
</feature>
<dbReference type="Pfam" id="PF03125">
    <property type="entry name" value="Sre"/>
    <property type="match status" value="1"/>
</dbReference>
<proteinExistence type="inferred from homology"/>
<evidence type="ECO:0000256" key="2">
    <source>
        <dbReference type="SAM" id="Phobius"/>
    </source>
</evidence>
<accession>A0AAD4MU96</accession>
<dbReference type="GO" id="GO:0016020">
    <property type="term" value="C:membrane"/>
    <property type="evidence" value="ECO:0007669"/>
    <property type="project" value="InterPro"/>
</dbReference>
<feature type="transmembrane region" description="Helical" evidence="2">
    <location>
        <begin position="94"/>
        <end position="113"/>
    </location>
</feature>
<comment type="similarity">
    <text evidence="1">Belongs to the nematode receptor-like protein sre family.</text>
</comment>
<dbReference type="PANTHER" id="PTHR47518">
    <property type="entry name" value="SERPENTINE RECEPTOR CLASS EPSILON-13-RELATED"/>
    <property type="match status" value="1"/>
</dbReference>
<evidence type="ECO:0000313" key="3">
    <source>
        <dbReference type="EMBL" id="KAI1704886.1"/>
    </source>
</evidence>
<feature type="transmembrane region" description="Helical" evidence="2">
    <location>
        <begin position="156"/>
        <end position="173"/>
    </location>
</feature>
<comment type="caution">
    <text evidence="3">The sequence shown here is derived from an EMBL/GenBank/DDBJ whole genome shotgun (WGS) entry which is preliminary data.</text>
</comment>
<organism evidence="3 4">
    <name type="scientific">Ditylenchus destructor</name>
    <dbReference type="NCBI Taxonomy" id="166010"/>
    <lineage>
        <taxon>Eukaryota</taxon>
        <taxon>Metazoa</taxon>
        <taxon>Ecdysozoa</taxon>
        <taxon>Nematoda</taxon>
        <taxon>Chromadorea</taxon>
        <taxon>Rhabditida</taxon>
        <taxon>Tylenchina</taxon>
        <taxon>Tylenchomorpha</taxon>
        <taxon>Sphaerularioidea</taxon>
        <taxon>Anguinidae</taxon>
        <taxon>Anguininae</taxon>
        <taxon>Ditylenchus</taxon>
    </lineage>
</organism>
<dbReference type="EMBL" id="JAKKPZ010000062">
    <property type="protein sequence ID" value="KAI1704886.1"/>
    <property type="molecule type" value="Genomic_DNA"/>
</dbReference>
<name>A0AAD4MU96_9BILA</name>
<dbReference type="Proteomes" id="UP001201812">
    <property type="component" value="Unassembled WGS sequence"/>
</dbReference>
<keyword evidence="2" id="KW-0812">Transmembrane</keyword>